<reference evidence="2" key="1">
    <citation type="submission" date="2023-07" db="EMBL/GenBank/DDBJ databases">
        <title>Study on multiphase classification of strain Alteromonas salexigens isolated from the Yellow Sea.</title>
        <authorList>
            <person name="Sun L."/>
        </authorList>
    </citation>
    <scope>NUCLEOTIDE SEQUENCE [LARGE SCALE GENOMIC DNA]</scope>
    <source>
        <strain evidence="2">ASW11-19</strain>
    </source>
</reference>
<organism evidence="1 2">
    <name type="scientific">Alteromonas salexigens</name>
    <dbReference type="NCBI Taxonomy" id="2982530"/>
    <lineage>
        <taxon>Bacteria</taxon>
        <taxon>Pseudomonadati</taxon>
        <taxon>Pseudomonadota</taxon>
        <taxon>Gammaproteobacteria</taxon>
        <taxon>Alteromonadales</taxon>
        <taxon>Alteromonadaceae</taxon>
        <taxon>Alteromonas/Salinimonas group</taxon>
        <taxon>Alteromonas</taxon>
    </lineage>
</organism>
<keyword evidence="2" id="KW-1185">Reference proteome</keyword>
<gene>
    <name evidence="1" type="ORF">OCL06_10280</name>
</gene>
<evidence type="ECO:0008006" key="3">
    <source>
        <dbReference type="Google" id="ProtNLM"/>
    </source>
</evidence>
<sequence length="313" mass="34732">MKDKILIIRMADPGDVLAIGLPALRYFQHHYPQADITFLTHGNSATFIEMGAPGVPVITLPQGEWSDNIVEAMEQFLGLAEKIVAGGFTRIINFDTAFMPCFLARFLKDAGEPIEGNVLSYPIGELITGLQQQTLSQEQVNNPEHYISSSWLTFGQWFTPWWESPNPPEQGYPGFFLNRCCNLTNLQLDMQLPVSEKDKGARQVSVCLDNVAPSLLDTQAFLEGLQRNDIRYTLIDSGAEIESSLSQIAASSLLITQPSAYQWYATATQTPVLLVCGDFDPRLTMPDFATNRGQTVDANTLVNDVIDLLKEQP</sequence>
<name>A0ABT2VQ38_9ALTE</name>
<protein>
    <recommendedName>
        <fullName evidence="3">Glycosyltransferase family 9 protein</fullName>
    </recommendedName>
</protein>
<dbReference type="SUPFAM" id="SSF53756">
    <property type="entry name" value="UDP-Glycosyltransferase/glycogen phosphorylase"/>
    <property type="match status" value="1"/>
</dbReference>
<proteinExistence type="predicted"/>
<dbReference type="Proteomes" id="UP001209257">
    <property type="component" value="Unassembled WGS sequence"/>
</dbReference>
<dbReference type="Gene3D" id="3.40.50.2000">
    <property type="entry name" value="Glycogen Phosphorylase B"/>
    <property type="match status" value="1"/>
</dbReference>
<evidence type="ECO:0000313" key="1">
    <source>
        <dbReference type="EMBL" id="MCU7554987.1"/>
    </source>
</evidence>
<dbReference type="RefSeq" id="WP_262994202.1">
    <property type="nucleotide sequence ID" value="NZ_JAOTJC010000008.1"/>
</dbReference>
<dbReference type="EMBL" id="JAOTJC010000008">
    <property type="protein sequence ID" value="MCU7554987.1"/>
    <property type="molecule type" value="Genomic_DNA"/>
</dbReference>
<evidence type="ECO:0000313" key="2">
    <source>
        <dbReference type="Proteomes" id="UP001209257"/>
    </source>
</evidence>
<comment type="caution">
    <text evidence="1">The sequence shown here is derived from an EMBL/GenBank/DDBJ whole genome shotgun (WGS) entry which is preliminary data.</text>
</comment>
<accession>A0ABT2VQ38</accession>